<dbReference type="EMBL" id="QJUI01000004">
    <property type="protein sequence ID" value="TBU82189.1"/>
    <property type="molecule type" value="Genomic_DNA"/>
</dbReference>
<dbReference type="GO" id="GO:0003677">
    <property type="term" value="F:DNA binding"/>
    <property type="evidence" value="ECO:0007669"/>
    <property type="project" value="UniProtKB-KW"/>
</dbReference>
<keyword evidence="2" id="KW-1185">Reference proteome</keyword>
<dbReference type="OrthoDB" id="7013246at2"/>
<name>A0A4Q9QPL5_9GAMM</name>
<dbReference type="AlphaFoldDB" id="A0A4Q9QPL5"/>
<sequence>MLDSPRYVTPGRLAELIGLAEYPERVQAWIDDGTLPVIRLAGHVLVDLQKLRSLAGKERP</sequence>
<dbReference type="Proteomes" id="UP000292302">
    <property type="component" value="Unassembled WGS sequence"/>
</dbReference>
<gene>
    <name evidence="1" type="ORF">DNK06_05975</name>
</gene>
<comment type="caution">
    <text evidence="1">The sequence shown here is derived from an EMBL/GenBank/DDBJ whole genome shotgun (WGS) entry which is preliminary data.</text>
</comment>
<protein>
    <submittedName>
        <fullName evidence="1">DNA-binding protein</fullName>
    </submittedName>
</protein>
<organism evidence="1 2">
    <name type="scientific">Phytopseudomonas daroniae</name>
    <dbReference type="NCBI Taxonomy" id="2487519"/>
    <lineage>
        <taxon>Bacteria</taxon>
        <taxon>Pseudomonadati</taxon>
        <taxon>Pseudomonadota</taxon>
        <taxon>Gammaproteobacteria</taxon>
        <taxon>Pseudomonadales</taxon>
        <taxon>Pseudomonadaceae</taxon>
        <taxon>Phytopseudomonas</taxon>
    </lineage>
</organism>
<evidence type="ECO:0000313" key="1">
    <source>
        <dbReference type="EMBL" id="TBU82189.1"/>
    </source>
</evidence>
<reference evidence="1 2" key="1">
    <citation type="submission" date="2018-06" db="EMBL/GenBank/DDBJ databases">
        <title>Three novel Pseudomonas species isolated from symptomatic oak.</title>
        <authorList>
            <person name="Bueno-Gonzalez V."/>
            <person name="Brady C."/>
        </authorList>
    </citation>
    <scope>NUCLEOTIDE SEQUENCE [LARGE SCALE GENOMIC DNA]</scope>
    <source>
        <strain evidence="1 2">P9A</strain>
    </source>
</reference>
<proteinExistence type="predicted"/>
<accession>A0A4Q9QPL5</accession>
<keyword evidence="1" id="KW-0238">DNA-binding</keyword>
<evidence type="ECO:0000313" key="2">
    <source>
        <dbReference type="Proteomes" id="UP000292302"/>
    </source>
</evidence>